<dbReference type="EMBL" id="JBHLVX010000013">
    <property type="protein sequence ID" value="MFC0267145.1"/>
    <property type="molecule type" value="Genomic_DNA"/>
</dbReference>
<dbReference type="InterPro" id="IPR011051">
    <property type="entry name" value="RmlC_Cupin_sf"/>
</dbReference>
<evidence type="ECO:0000259" key="2">
    <source>
        <dbReference type="Pfam" id="PF07883"/>
    </source>
</evidence>
<dbReference type="InterPro" id="IPR014710">
    <property type="entry name" value="RmlC-like_jellyroll"/>
</dbReference>
<dbReference type="InterPro" id="IPR013096">
    <property type="entry name" value="Cupin_2"/>
</dbReference>
<dbReference type="Gene3D" id="2.60.120.10">
    <property type="entry name" value="Jelly Rolls"/>
    <property type="match status" value="1"/>
</dbReference>
<feature type="signal peptide" evidence="1">
    <location>
        <begin position="1"/>
        <end position="21"/>
    </location>
</feature>
<evidence type="ECO:0000313" key="3">
    <source>
        <dbReference type="EMBL" id="MFC0267145.1"/>
    </source>
</evidence>
<dbReference type="Proteomes" id="UP001589814">
    <property type="component" value="Unassembled WGS sequence"/>
</dbReference>
<proteinExistence type="predicted"/>
<dbReference type="Pfam" id="PF07883">
    <property type="entry name" value="Cupin_2"/>
    <property type="match status" value="1"/>
</dbReference>
<comment type="caution">
    <text evidence="3">The sequence shown here is derived from an EMBL/GenBank/DDBJ whole genome shotgun (WGS) entry which is preliminary data.</text>
</comment>
<accession>A0ABV6G0N4</accession>
<evidence type="ECO:0000256" key="1">
    <source>
        <dbReference type="SAM" id="SignalP"/>
    </source>
</evidence>
<sequence length="159" mass="16794">MKKGTLIAALSSVLLIGTAQAQESGQQTQITPAAERDSQVGGDDIFTGHALINPLFGSKQATRATAGEVVFSPGARSNWHTHPAGQTLVVTSGTGWVQEEGGEKREMNAGDVIWVPPGVKHWHGATATHSVTHLAIQEEVDGSAVEWLEAVSDEQYNGQ</sequence>
<protein>
    <submittedName>
        <fullName evidence="3">Cupin domain-containing protein</fullName>
    </submittedName>
</protein>
<dbReference type="InterPro" id="IPR047263">
    <property type="entry name" value="HNL-like_cupin"/>
</dbReference>
<dbReference type="PANTHER" id="PTHR43698:SF1">
    <property type="entry name" value="BLL4564 PROTEIN"/>
    <property type="match status" value="1"/>
</dbReference>
<reference evidence="3 4" key="1">
    <citation type="submission" date="2024-09" db="EMBL/GenBank/DDBJ databases">
        <authorList>
            <person name="Sun Q."/>
            <person name="Mori K."/>
        </authorList>
    </citation>
    <scope>NUCLEOTIDE SEQUENCE [LARGE SCALE GENOMIC DNA]</scope>
    <source>
        <strain evidence="3 4">CCM 7415</strain>
    </source>
</reference>
<name>A0ABV6G0N4_9GAMM</name>
<dbReference type="RefSeq" id="WP_019949990.1">
    <property type="nucleotide sequence ID" value="NZ_JBHLVX010000013.1"/>
</dbReference>
<evidence type="ECO:0000313" key="4">
    <source>
        <dbReference type="Proteomes" id="UP001589814"/>
    </source>
</evidence>
<dbReference type="SUPFAM" id="SSF51182">
    <property type="entry name" value="RmlC-like cupins"/>
    <property type="match status" value="1"/>
</dbReference>
<organism evidence="3 4">
    <name type="scientific">Kushneria aurantia</name>
    <dbReference type="NCBI Taxonomy" id="504092"/>
    <lineage>
        <taxon>Bacteria</taxon>
        <taxon>Pseudomonadati</taxon>
        <taxon>Pseudomonadota</taxon>
        <taxon>Gammaproteobacteria</taxon>
        <taxon>Oceanospirillales</taxon>
        <taxon>Halomonadaceae</taxon>
        <taxon>Kushneria</taxon>
    </lineage>
</organism>
<feature type="chain" id="PRO_5045140434" evidence="1">
    <location>
        <begin position="22"/>
        <end position="159"/>
    </location>
</feature>
<feature type="domain" description="Cupin type-2" evidence="2">
    <location>
        <begin position="68"/>
        <end position="129"/>
    </location>
</feature>
<dbReference type="PANTHER" id="PTHR43698">
    <property type="entry name" value="RIBD C-TERMINAL DOMAIN CONTAINING PROTEIN"/>
    <property type="match status" value="1"/>
</dbReference>
<keyword evidence="1" id="KW-0732">Signal</keyword>
<gene>
    <name evidence="3" type="ORF">ACFFHW_03860</name>
</gene>
<dbReference type="CDD" id="cd02233">
    <property type="entry name" value="cupin_HNL-like"/>
    <property type="match status" value="1"/>
</dbReference>
<keyword evidence="4" id="KW-1185">Reference proteome</keyword>